<proteinExistence type="predicted"/>
<gene>
    <name evidence="2" type="ORF">GPM918_LOCUS19425</name>
    <name evidence="1" type="ORF">OVA965_LOCUS12704</name>
    <name evidence="4" type="ORF">SRO942_LOCUS19423</name>
    <name evidence="3" type="ORF">TMI583_LOCUS12707</name>
</gene>
<reference evidence="2" key="1">
    <citation type="submission" date="2021-02" db="EMBL/GenBank/DDBJ databases">
        <authorList>
            <person name="Nowell W R."/>
        </authorList>
    </citation>
    <scope>NUCLEOTIDE SEQUENCE</scope>
</reference>
<dbReference type="Proteomes" id="UP000681722">
    <property type="component" value="Unassembled WGS sequence"/>
</dbReference>
<protein>
    <submittedName>
        <fullName evidence="2">Uncharacterized protein</fullName>
    </submittedName>
</protein>
<organism evidence="2 5">
    <name type="scientific">Didymodactylos carnosus</name>
    <dbReference type="NCBI Taxonomy" id="1234261"/>
    <lineage>
        <taxon>Eukaryota</taxon>
        <taxon>Metazoa</taxon>
        <taxon>Spiralia</taxon>
        <taxon>Gnathifera</taxon>
        <taxon>Rotifera</taxon>
        <taxon>Eurotatoria</taxon>
        <taxon>Bdelloidea</taxon>
        <taxon>Philodinida</taxon>
        <taxon>Philodinidae</taxon>
        <taxon>Didymodactylos</taxon>
    </lineage>
</organism>
<dbReference type="AlphaFoldDB" id="A0A814Q4S4"/>
<dbReference type="EMBL" id="CAJOBA010005167">
    <property type="protein sequence ID" value="CAF3735076.1"/>
    <property type="molecule type" value="Genomic_DNA"/>
</dbReference>
<dbReference type="Proteomes" id="UP000682733">
    <property type="component" value="Unassembled WGS sequence"/>
</dbReference>
<evidence type="ECO:0000313" key="1">
    <source>
        <dbReference type="EMBL" id="CAF0962420.1"/>
    </source>
</evidence>
<evidence type="ECO:0000313" key="2">
    <source>
        <dbReference type="EMBL" id="CAF1115296.1"/>
    </source>
</evidence>
<dbReference type="OrthoDB" id="9976329at2759"/>
<dbReference type="EMBL" id="CAJNOK010005162">
    <property type="protein sequence ID" value="CAF0962420.1"/>
    <property type="molecule type" value="Genomic_DNA"/>
</dbReference>
<accession>A0A814Q4S4</accession>
<dbReference type="EMBL" id="CAJOBC010005890">
    <property type="protein sequence ID" value="CAF3879255.1"/>
    <property type="molecule type" value="Genomic_DNA"/>
</dbReference>
<comment type="caution">
    <text evidence="2">The sequence shown here is derived from an EMBL/GenBank/DDBJ whole genome shotgun (WGS) entry which is preliminary data.</text>
</comment>
<keyword evidence="5" id="KW-1185">Reference proteome</keyword>
<dbReference type="Proteomes" id="UP000663829">
    <property type="component" value="Unassembled WGS sequence"/>
</dbReference>
<evidence type="ECO:0000313" key="3">
    <source>
        <dbReference type="EMBL" id="CAF3735076.1"/>
    </source>
</evidence>
<evidence type="ECO:0000313" key="5">
    <source>
        <dbReference type="Proteomes" id="UP000663829"/>
    </source>
</evidence>
<name>A0A814Q4S4_9BILA</name>
<sequence>MICINPNGIIRWKVYIEHVPDMIPTGVSNIVVDRNGTIYYIVSWANSQSYTANLCRITQANTDYPNQLCVRNYQLFGGITQPLAYNEIYDLLITAVVDNKFGSVSAAIDKTSLEILWINRHYFGAGTGGHYKIDNGTGYMYWIGDDDYLLKFDQKGNHTLIDGLVEIVHSKPSQINYYM</sequence>
<evidence type="ECO:0000313" key="4">
    <source>
        <dbReference type="EMBL" id="CAF3879255.1"/>
    </source>
</evidence>
<dbReference type="EMBL" id="CAJNOQ010005889">
    <property type="protein sequence ID" value="CAF1115296.1"/>
    <property type="molecule type" value="Genomic_DNA"/>
</dbReference>
<dbReference type="Proteomes" id="UP000677228">
    <property type="component" value="Unassembled WGS sequence"/>
</dbReference>